<dbReference type="Proteomes" id="UP000295106">
    <property type="component" value="Unassembled WGS sequence"/>
</dbReference>
<dbReference type="SUPFAM" id="SSF58104">
    <property type="entry name" value="Methyl-accepting chemotaxis protein (MCP) signaling domain"/>
    <property type="match status" value="1"/>
</dbReference>
<comment type="caution">
    <text evidence="8">The sequence shown here is derived from an EMBL/GenBank/DDBJ whole genome shotgun (WGS) entry which is preliminary data.</text>
</comment>
<keyword evidence="5" id="KW-1133">Transmembrane helix</keyword>
<dbReference type="InterPro" id="IPR004090">
    <property type="entry name" value="Chemotax_Me-accpt_rcpt"/>
</dbReference>
<dbReference type="PANTHER" id="PTHR43531">
    <property type="entry name" value="PROTEIN ICFG"/>
    <property type="match status" value="1"/>
</dbReference>
<dbReference type="SMART" id="SM00283">
    <property type="entry name" value="MA"/>
    <property type="match status" value="1"/>
</dbReference>
<dbReference type="OrthoDB" id="8576332at2"/>
<name>A0A4V6NPV2_RUBGE</name>
<evidence type="ECO:0000259" key="6">
    <source>
        <dbReference type="PROSITE" id="PS50111"/>
    </source>
</evidence>
<dbReference type="RefSeq" id="WP_132649552.1">
    <property type="nucleotide sequence ID" value="NZ_CP181386.1"/>
</dbReference>
<evidence type="ECO:0000313" key="9">
    <source>
        <dbReference type="Proteomes" id="UP000295106"/>
    </source>
</evidence>
<comment type="similarity">
    <text evidence="3">Belongs to the methyl-accepting chemotaxis (MCP) protein family.</text>
</comment>
<dbReference type="Pfam" id="PF00672">
    <property type="entry name" value="HAMP"/>
    <property type="match status" value="1"/>
</dbReference>
<dbReference type="InterPro" id="IPR003660">
    <property type="entry name" value="HAMP_dom"/>
</dbReference>
<dbReference type="Pfam" id="PF00015">
    <property type="entry name" value="MCPsignal"/>
    <property type="match status" value="1"/>
</dbReference>
<organism evidence="8 9">
    <name type="scientific">Rubrivivax gelatinosus</name>
    <name type="common">Rhodocyclus gelatinosus</name>
    <name type="synonym">Rhodopseudomonas gelatinosa</name>
    <dbReference type="NCBI Taxonomy" id="28068"/>
    <lineage>
        <taxon>Bacteria</taxon>
        <taxon>Pseudomonadati</taxon>
        <taxon>Pseudomonadota</taxon>
        <taxon>Betaproteobacteria</taxon>
        <taxon>Burkholderiales</taxon>
        <taxon>Sphaerotilaceae</taxon>
        <taxon>Rubrivivax</taxon>
    </lineage>
</organism>
<feature type="domain" description="Methyl-accepting transducer" evidence="6">
    <location>
        <begin position="266"/>
        <end position="495"/>
    </location>
</feature>
<evidence type="ECO:0000313" key="8">
    <source>
        <dbReference type="EMBL" id="TCO98007.1"/>
    </source>
</evidence>
<proteinExistence type="inferred from homology"/>
<keyword evidence="5" id="KW-0812">Transmembrane</keyword>
<dbReference type="EMBL" id="SLXD01000019">
    <property type="protein sequence ID" value="TCO98007.1"/>
    <property type="molecule type" value="Genomic_DNA"/>
</dbReference>
<sequence length="514" mass="54372">MPSLHDLSIRGRLTLLAGVALGAVVMLGALLLWGNRHLADDSHAVFESKDIVADILPPPLYLVDARLTMSRALEGSLPVAQARTQFEAQRRDYEARAKVWQALSPSPLKDSLLGAQHAEGQKLIALVDEALRVMESDGLAAARMRLEAIDAQFLRHQAGVLATVKVGTERAETDIARFDRTARQVGWAAWAIGLSALVLVSALALAIGRSIVGPLDRAVRLAQRVADGDLAARERFPGRNELSQLGQHLHEMVESLAHRVLAVRAGAEHVAAASAQIAGGNGDLARRTEAQAGAIVQTSTTMGRLDERVRDNQTQAQSARELAAEASALVGRGGDAMQGVVSTMDQIGDASRRVNDIIGVIDGIAFQTNILALNAAVEAARAGESGRGFAVVAAEVRALAGRSGAAAQEIKRLIVTSHERIDRGQAQVGEAGATIAQVVEAMSRLSELVCGISDASVEQSRGVTEVATAVSAMDRDVQQNAALVEQASRAAASLRDQSQRLLELMQDLRVPAQA</sequence>
<dbReference type="CDD" id="cd06225">
    <property type="entry name" value="HAMP"/>
    <property type="match status" value="1"/>
</dbReference>
<reference evidence="8 9" key="1">
    <citation type="submission" date="2019-03" db="EMBL/GenBank/DDBJ databases">
        <title>Genomic Encyclopedia of Type Strains, Phase IV (KMG-IV): sequencing the most valuable type-strain genomes for metagenomic binning, comparative biology and taxonomic classification.</title>
        <authorList>
            <person name="Goeker M."/>
        </authorList>
    </citation>
    <scope>NUCLEOTIDE SEQUENCE [LARGE SCALE GENOMIC DNA]</scope>
    <source>
        <strain evidence="8 9">DSM 1709</strain>
    </source>
</reference>
<keyword evidence="4" id="KW-0807">Transducer</keyword>
<keyword evidence="2" id="KW-0488">Methylation</keyword>
<protein>
    <submittedName>
        <fullName evidence="8">Methyl-accepting chemotaxis protein</fullName>
    </submittedName>
</protein>
<evidence type="ECO:0000256" key="5">
    <source>
        <dbReference type="SAM" id="Phobius"/>
    </source>
</evidence>
<accession>A0A4V6NPV2</accession>
<feature type="domain" description="HAMP" evidence="7">
    <location>
        <begin position="209"/>
        <end position="261"/>
    </location>
</feature>
<dbReference type="PRINTS" id="PR00260">
    <property type="entry name" value="CHEMTRNSDUCR"/>
</dbReference>
<feature type="transmembrane region" description="Helical" evidence="5">
    <location>
        <begin position="187"/>
        <end position="207"/>
    </location>
</feature>
<evidence type="ECO:0000256" key="2">
    <source>
        <dbReference type="ARBA" id="ARBA00022481"/>
    </source>
</evidence>
<dbReference type="CDD" id="cd11386">
    <property type="entry name" value="MCP_signal"/>
    <property type="match status" value="1"/>
</dbReference>
<dbReference type="Gene3D" id="1.10.287.950">
    <property type="entry name" value="Methyl-accepting chemotaxis protein"/>
    <property type="match status" value="1"/>
</dbReference>
<dbReference type="GO" id="GO:0007165">
    <property type="term" value="P:signal transduction"/>
    <property type="evidence" value="ECO:0007669"/>
    <property type="project" value="UniProtKB-KW"/>
</dbReference>
<dbReference type="InterPro" id="IPR051310">
    <property type="entry name" value="MCP_chemotaxis"/>
</dbReference>
<dbReference type="AlphaFoldDB" id="A0A4V6NPV2"/>
<dbReference type="InterPro" id="IPR004089">
    <property type="entry name" value="MCPsignal_dom"/>
</dbReference>
<dbReference type="GO" id="GO:0006935">
    <property type="term" value="P:chemotaxis"/>
    <property type="evidence" value="ECO:0007669"/>
    <property type="project" value="InterPro"/>
</dbReference>
<dbReference type="FunFam" id="1.10.287.950:FF:000001">
    <property type="entry name" value="Methyl-accepting chemotaxis sensory transducer"/>
    <property type="match status" value="1"/>
</dbReference>
<dbReference type="SMART" id="SM00304">
    <property type="entry name" value="HAMP"/>
    <property type="match status" value="1"/>
</dbReference>
<evidence type="ECO:0000256" key="3">
    <source>
        <dbReference type="ARBA" id="ARBA00029447"/>
    </source>
</evidence>
<dbReference type="PROSITE" id="PS50885">
    <property type="entry name" value="HAMP"/>
    <property type="match status" value="1"/>
</dbReference>
<dbReference type="GO" id="GO:0005886">
    <property type="term" value="C:plasma membrane"/>
    <property type="evidence" value="ECO:0007669"/>
    <property type="project" value="TreeGrafter"/>
</dbReference>
<dbReference type="PROSITE" id="PS50111">
    <property type="entry name" value="CHEMOTAXIS_TRANSDUC_2"/>
    <property type="match status" value="1"/>
</dbReference>
<comment type="subcellular location">
    <subcellularLocation>
        <location evidence="1">Membrane</location>
    </subcellularLocation>
</comment>
<dbReference type="GeneID" id="99686473"/>
<evidence type="ECO:0000256" key="1">
    <source>
        <dbReference type="ARBA" id="ARBA00004370"/>
    </source>
</evidence>
<evidence type="ECO:0000256" key="4">
    <source>
        <dbReference type="PROSITE-ProRule" id="PRU00284"/>
    </source>
</evidence>
<gene>
    <name evidence="8" type="ORF">EV684_11936</name>
</gene>
<feature type="transmembrane region" description="Helical" evidence="5">
    <location>
        <begin position="12"/>
        <end position="33"/>
    </location>
</feature>
<dbReference type="PANTHER" id="PTHR43531:SF14">
    <property type="entry name" value="METHYL-ACCEPTING CHEMOTAXIS PROTEIN I-RELATED"/>
    <property type="match status" value="1"/>
</dbReference>
<dbReference type="GO" id="GO:0004888">
    <property type="term" value="F:transmembrane signaling receptor activity"/>
    <property type="evidence" value="ECO:0007669"/>
    <property type="project" value="InterPro"/>
</dbReference>
<keyword evidence="5" id="KW-0472">Membrane</keyword>
<evidence type="ECO:0000259" key="7">
    <source>
        <dbReference type="PROSITE" id="PS50885"/>
    </source>
</evidence>